<accession>A0A9P9I9G5</accession>
<sequence length="247" mass="27189">MFVTQRRCPGIGCSWMTDTDSRSSALKIGSGSRSNPLTTSSSQDLNCEVQTQESTTGAGSGIAVGIMLLRGLIIGHKREPVSPPPQKSTQLSDASGAPLQDRLTSIAPLQFNTRWEAQHDEVINRLPYLQQTRALPTANIRFSHRSTPVHVDIPEQESFCTPQGKIAPVDEELFAQTLKFKLWMLAKGLEAIGETERVCLTGIKSPTPKTDIEIGGWNIPGQASTNKKDSHRDYDPSIQRMHELRRG</sequence>
<feature type="compositionally biased region" description="Polar residues" evidence="1">
    <location>
        <begin position="31"/>
        <end position="43"/>
    </location>
</feature>
<dbReference type="OrthoDB" id="3808045at2759"/>
<dbReference type="EMBL" id="JAGMWT010000023">
    <property type="protein sequence ID" value="KAH7111842.1"/>
    <property type="molecule type" value="Genomic_DNA"/>
</dbReference>
<feature type="region of interest" description="Disordered" evidence="1">
    <location>
        <begin position="24"/>
        <end position="43"/>
    </location>
</feature>
<comment type="caution">
    <text evidence="2">The sequence shown here is derived from an EMBL/GenBank/DDBJ whole genome shotgun (WGS) entry which is preliminary data.</text>
</comment>
<gene>
    <name evidence="2" type="ORF">B0J11DRAFT_512084</name>
</gene>
<organism evidence="2 3">
    <name type="scientific">Dendryphion nanum</name>
    <dbReference type="NCBI Taxonomy" id="256645"/>
    <lineage>
        <taxon>Eukaryota</taxon>
        <taxon>Fungi</taxon>
        <taxon>Dikarya</taxon>
        <taxon>Ascomycota</taxon>
        <taxon>Pezizomycotina</taxon>
        <taxon>Dothideomycetes</taxon>
        <taxon>Pleosporomycetidae</taxon>
        <taxon>Pleosporales</taxon>
        <taxon>Torulaceae</taxon>
        <taxon>Dendryphion</taxon>
    </lineage>
</organism>
<evidence type="ECO:0000256" key="1">
    <source>
        <dbReference type="SAM" id="MobiDB-lite"/>
    </source>
</evidence>
<protein>
    <submittedName>
        <fullName evidence="2">Uncharacterized protein</fullName>
    </submittedName>
</protein>
<evidence type="ECO:0000313" key="3">
    <source>
        <dbReference type="Proteomes" id="UP000700596"/>
    </source>
</evidence>
<keyword evidence="3" id="KW-1185">Reference proteome</keyword>
<dbReference type="AlphaFoldDB" id="A0A9P9I9G5"/>
<feature type="region of interest" description="Disordered" evidence="1">
    <location>
        <begin position="77"/>
        <end position="97"/>
    </location>
</feature>
<dbReference type="Proteomes" id="UP000700596">
    <property type="component" value="Unassembled WGS sequence"/>
</dbReference>
<feature type="compositionally biased region" description="Basic and acidic residues" evidence="1">
    <location>
        <begin position="226"/>
        <end position="238"/>
    </location>
</feature>
<name>A0A9P9I9G5_9PLEO</name>
<feature type="region of interest" description="Disordered" evidence="1">
    <location>
        <begin position="219"/>
        <end position="238"/>
    </location>
</feature>
<proteinExistence type="predicted"/>
<reference evidence="2" key="1">
    <citation type="journal article" date="2021" name="Nat. Commun.">
        <title>Genetic determinants of endophytism in the Arabidopsis root mycobiome.</title>
        <authorList>
            <person name="Mesny F."/>
            <person name="Miyauchi S."/>
            <person name="Thiergart T."/>
            <person name="Pickel B."/>
            <person name="Atanasova L."/>
            <person name="Karlsson M."/>
            <person name="Huettel B."/>
            <person name="Barry K.W."/>
            <person name="Haridas S."/>
            <person name="Chen C."/>
            <person name="Bauer D."/>
            <person name="Andreopoulos W."/>
            <person name="Pangilinan J."/>
            <person name="LaButti K."/>
            <person name="Riley R."/>
            <person name="Lipzen A."/>
            <person name="Clum A."/>
            <person name="Drula E."/>
            <person name="Henrissat B."/>
            <person name="Kohler A."/>
            <person name="Grigoriev I.V."/>
            <person name="Martin F.M."/>
            <person name="Hacquard S."/>
        </authorList>
    </citation>
    <scope>NUCLEOTIDE SEQUENCE</scope>
    <source>
        <strain evidence="2">MPI-CAGE-CH-0243</strain>
    </source>
</reference>
<evidence type="ECO:0000313" key="2">
    <source>
        <dbReference type="EMBL" id="KAH7111842.1"/>
    </source>
</evidence>